<dbReference type="SFLD" id="SFLDS00003">
    <property type="entry name" value="Haloacid_Dehalogenase"/>
    <property type="match status" value="1"/>
</dbReference>
<dbReference type="Pfam" id="PF13419">
    <property type="entry name" value="HAD_2"/>
    <property type="match status" value="1"/>
</dbReference>
<protein>
    <submittedName>
        <fullName evidence="1">HAD-superfamily hydrolase, subfamily IA, variant 1</fullName>
    </submittedName>
</protein>
<dbReference type="InterPro" id="IPR023198">
    <property type="entry name" value="PGP-like_dom2"/>
</dbReference>
<dbReference type="PANTHER" id="PTHR46191">
    <property type="match status" value="1"/>
</dbReference>
<dbReference type="Proteomes" id="UP000007488">
    <property type="component" value="Chromosome"/>
</dbReference>
<accession>F0SVN6</accession>
<dbReference type="EMBL" id="CP002547">
    <property type="protein sequence ID" value="ADY54512.1"/>
    <property type="molecule type" value="Genomic_DNA"/>
</dbReference>
<dbReference type="eggNOG" id="COG1011">
    <property type="taxonomic scope" value="Bacteria"/>
</dbReference>
<reference evidence="1 2" key="1">
    <citation type="journal article" date="2011" name="Stand. Genomic Sci.">
        <title>Complete genome sequence of Syntrophobotulus glycolicus type strain (FlGlyR).</title>
        <authorList>
            <person name="Han C."/>
            <person name="Mwirichia R."/>
            <person name="Chertkov O."/>
            <person name="Held B."/>
            <person name="Lapidus A."/>
            <person name="Nolan M."/>
            <person name="Lucas S."/>
            <person name="Hammon N."/>
            <person name="Deshpande S."/>
            <person name="Cheng J.F."/>
            <person name="Tapia R."/>
            <person name="Goodwin L."/>
            <person name="Pitluck S."/>
            <person name="Huntemann M."/>
            <person name="Liolios K."/>
            <person name="Ivanova N."/>
            <person name="Pagani I."/>
            <person name="Mavromatis K."/>
            <person name="Ovchinikova G."/>
            <person name="Pati A."/>
            <person name="Chen A."/>
            <person name="Palaniappan K."/>
            <person name="Land M."/>
            <person name="Hauser L."/>
            <person name="Brambilla E.M."/>
            <person name="Rohde M."/>
            <person name="Spring S."/>
            <person name="Sikorski J."/>
            <person name="Goker M."/>
            <person name="Woyke T."/>
            <person name="Bristow J."/>
            <person name="Eisen J.A."/>
            <person name="Markowitz V."/>
            <person name="Hugenholtz P."/>
            <person name="Kyrpides N.C."/>
            <person name="Klenk H.P."/>
            <person name="Detter J.C."/>
        </authorList>
    </citation>
    <scope>NUCLEOTIDE SEQUENCE [LARGE SCALE GENOMIC DNA]</scope>
    <source>
        <strain evidence="2">DSM 8271 / FlGlyR</strain>
    </source>
</reference>
<dbReference type="RefSeq" id="WP_013623383.1">
    <property type="nucleotide sequence ID" value="NC_015172.1"/>
</dbReference>
<dbReference type="InterPro" id="IPR036412">
    <property type="entry name" value="HAD-like_sf"/>
</dbReference>
<dbReference type="HOGENOM" id="CLU_1155929_0_0_9"/>
<proteinExistence type="predicted"/>
<dbReference type="PANTHER" id="PTHR46191:SF2">
    <property type="entry name" value="HALOACID DEHALOGENASE-LIKE HYDROLASE DOMAIN-CONTAINING PROTEIN 3"/>
    <property type="match status" value="1"/>
</dbReference>
<sequence length="240" mass="28559">MKKIQYILFDCMETLIDFTELPREKEYAMWSYSGSGIENCWPDFEEFLQSFLEMRQYFQNRTPKHKEYSILERYEMMVSKHDLAKNLSLTQEERMTIVKKLCKNFWDNYTKRCFVSPEVEALLKSLRNKTGLGVVSNFIVPGGLEELLISKQIRGYFNFVLSSAELGWRKPHRLIYEKALAEAGTSVREMIFIGDDLNNDYHAPREMGIRSLLYDRKNKHPEIRERFSSFEQIEKILEMK</sequence>
<dbReference type="NCBIfam" id="TIGR01549">
    <property type="entry name" value="HAD-SF-IA-v1"/>
    <property type="match status" value="1"/>
</dbReference>
<gene>
    <name evidence="1" type="ordered locus">Sgly_0141</name>
</gene>
<reference evidence="2" key="2">
    <citation type="submission" date="2011-02" db="EMBL/GenBank/DDBJ databases">
        <title>The complete genome of Syntrophobotulus glycolicus DSM 8271.</title>
        <authorList>
            <person name="Lucas S."/>
            <person name="Copeland A."/>
            <person name="Lapidus A."/>
            <person name="Bruce D."/>
            <person name="Goodwin L."/>
            <person name="Pitluck S."/>
            <person name="Kyrpides N."/>
            <person name="Mavromatis K."/>
            <person name="Pagani I."/>
            <person name="Ivanova N."/>
            <person name="Mikhailova N."/>
            <person name="Chertkov O."/>
            <person name="Held B."/>
            <person name="Detter J.C."/>
            <person name="Tapia R."/>
            <person name="Han C."/>
            <person name="Land M."/>
            <person name="Hauser L."/>
            <person name="Markowitz V."/>
            <person name="Cheng J.-F."/>
            <person name="Hugenholtz P."/>
            <person name="Woyke T."/>
            <person name="Wu D."/>
            <person name="Spring S."/>
            <person name="Schroeder M."/>
            <person name="Brambilla E."/>
            <person name="Klenk H.-P."/>
            <person name="Eisen J.A."/>
        </authorList>
    </citation>
    <scope>NUCLEOTIDE SEQUENCE [LARGE SCALE GENOMIC DNA]</scope>
    <source>
        <strain evidence="2">DSM 8271 / FlGlyR</strain>
    </source>
</reference>
<dbReference type="OrthoDB" id="9807630at2"/>
<keyword evidence="2" id="KW-1185">Reference proteome</keyword>
<dbReference type="InterPro" id="IPR006439">
    <property type="entry name" value="HAD-SF_hydro_IA"/>
</dbReference>
<dbReference type="AlphaFoldDB" id="F0SVN6"/>
<dbReference type="InterPro" id="IPR051828">
    <property type="entry name" value="HAD-like_hydrolase_domain"/>
</dbReference>
<dbReference type="SFLD" id="SFLDG01129">
    <property type="entry name" value="C1.5:_HAD__Beta-PGM__Phosphata"/>
    <property type="match status" value="1"/>
</dbReference>
<dbReference type="SUPFAM" id="SSF56784">
    <property type="entry name" value="HAD-like"/>
    <property type="match status" value="1"/>
</dbReference>
<dbReference type="GO" id="GO:0016787">
    <property type="term" value="F:hydrolase activity"/>
    <property type="evidence" value="ECO:0007669"/>
    <property type="project" value="UniProtKB-KW"/>
</dbReference>
<evidence type="ECO:0000313" key="2">
    <source>
        <dbReference type="Proteomes" id="UP000007488"/>
    </source>
</evidence>
<evidence type="ECO:0000313" key="1">
    <source>
        <dbReference type="EMBL" id="ADY54512.1"/>
    </source>
</evidence>
<dbReference type="KEGG" id="sgy:Sgly_0141"/>
<dbReference type="STRING" id="645991.Sgly_0141"/>
<name>F0SVN6_SYNGF</name>
<dbReference type="InterPro" id="IPR023214">
    <property type="entry name" value="HAD_sf"/>
</dbReference>
<keyword evidence="1" id="KW-0378">Hydrolase</keyword>
<dbReference type="Gene3D" id="3.40.50.1000">
    <property type="entry name" value="HAD superfamily/HAD-like"/>
    <property type="match status" value="1"/>
</dbReference>
<dbReference type="InterPro" id="IPR041492">
    <property type="entry name" value="HAD_2"/>
</dbReference>
<dbReference type="Gene3D" id="1.10.150.240">
    <property type="entry name" value="Putative phosphatase, domain 2"/>
    <property type="match status" value="1"/>
</dbReference>
<organism evidence="1 2">
    <name type="scientific">Syntrophobotulus glycolicus (strain DSM 8271 / FlGlyR)</name>
    <dbReference type="NCBI Taxonomy" id="645991"/>
    <lineage>
        <taxon>Bacteria</taxon>
        <taxon>Bacillati</taxon>
        <taxon>Bacillota</taxon>
        <taxon>Clostridia</taxon>
        <taxon>Eubacteriales</taxon>
        <taxon>Desulfitobacteriaceae</taxon>
        <taxon>Syntrophobotulus</taxon>
    </lineage>
</organism>